<gene>
    <name evidence="3" type="ORF">DJ017_17240</name>
</gene>
<dbReference type="EMBL" id="QFYQ01000001">
    <property type="protein sequence ID" value="RAK56132.1"/>
    <property type="molecule type" value="Genomic_DNA"/>
</dbReference>
<accession>A0A328AME7</accession>
<dbReference type="AlphaFoldDB" id="A0A328AME7"/>
<evidence type="ECO:0000256" key="1">
    <source>
        <dbReference type="ARBA" id="ARBA00022741"/>
    </source>
</evidence>
<reference evidence="4" key="1">
    <citation type="submission" date="2018-05" db="EMBL/GenBank/DDBJ databases">
        <authorList>
            <person name="Li X."/>
        </authorList>
    </citation>
    <scope>NUCLEOTIDE SEQUENCE [LARGE SCALE GENOMIC DNA]</scope>
    <source>
        <strain evidence="4">LX32</strain>
    </source>
</reference>
<dbReference type="PANTHER" id="PTHR43384:SF6">
    <property type="entry name" value="SEPTUM SITE-DETERMINING PROTEIN MIND HOMOLOG, CHLOROPLASTIC"/>
    <property type="match status" value="1"/>
</dbReference>
<protein>
    <submittedName>
        <fullName evidence="3">Uncharacterized protein</fullName>
    </submittedName>
</protein>
<dbReference type="OrthoDB" id="9783172at2"/>
<evidence type="ECO:0000256" key="2">
    <source>
        <dbReference type="ARBA" id="ARBA00022840"/>
    </source>
</evidence>
<dbReference type="Proteomes" id="UP000249254">
    <property type="component" value="Unassembled WGS sequence"/>
</dbReference>
<dbReference type="GO" id="GO:0016887">
    <property type="term" value="F:ATP hydrolysis activity"/>
    <property type="evidence" value="ECO:0007669"/>
    <property type="project" value="TreeGrafter"/>
</dbReference>
<sequence>MGAISLKRWSPAPAQSAGERARVGLSSELGLRPDQLHALAAQFPDADLQVIEAHGVAPQLDVLVTRSRPGAEPLATSGRCGESCRVVMVLEAPNLKLSRMLLSSGVADVLHEPLNDVDLALSLERALASRPERAAPTSRSGEVVALLKAGGGVGATSLGVQALTVLSAGGLKVCYADLDLQWGAAALYLDLPDALNVADCLAAGDSLGETAFIERLATHRCGARVLAAPNEVAPLEMLDPRRAEAIVTALRHQMDLVLIDLPADWTAWTDHLLHMADRVVLVTRLTVGNVQLTKRQLRMLSNQHLDGTPLTLVCNAVTSEQQQALPIKAAERALGRAFDLVIPDEGRAMREALNQGVELSATPRGGKLLKSVNSLAGAMRPAATAGVATR</sequence>
<evidence type="ECO:0000313" key="4">
    <source>
        <dbReference type="Proteomes" id="UP000249254"/>
    </source>
</evidence>
<dbReference type="GO" id="GO:0005524">
    <property type="term" value="F:ATP binding"/>
    <property type="evidence" value="ECO:0007669"/>
    <property type="project" value="UniProtKB-KW"/>
</dbReference>
<dbReference type="GO" id="GO:0009898">
    <property type="term" value="C:cytoplasmic side of plasma membrane"/>
    <property type="evidence" value="ECO:0007669"/>
    <property type="project" value="TreeGrafter"/>
</dbReference>
<dbReference type="Gene3D" id="3.40.50.300">
    <property type="entry name" value="P-loop containing nucleotide triphosphate hydrolases"/>
    <property type="match status" value="1"/>
</dbReference>
<dbReference type="SUPFAM" id="SSF52540">
    <property type="entry name" value="P-loop containing nucleoside triphosphate hydrolases"/>
    <property type="match status" value="1"/>
</dbReference>
<organism evidence="3 4">
    <name type="scientific">Phenylobacterium soli</name>
    <dbReference type="NCBI Taxonomy" id="2170551"/>
    <lineage>
        <taxon>Bacteria</taxon>
        <taxon>Pseudomonadati</taxon>
        <taxon>Pseudomonadota</taxon>
        <taxon>Alphaproteobacteria</taxon>
        <taxon>Caulobacterales</taxon>
        <taxon>Caulobacteraceae</taxon>
        <taxon>Phenylobacterium</taxon>
    </lineage>
</organism>
<dbReference type="GO" id="GO:0051782">
    <property type="term" value="P:negative regulation of cell division"/>
    <property type="evidence" value="ECO:0007669"/>
    <property type="project" value="TreeGrafter"/>
</dbReference>
<dbReference type="RefSeq" id="WP_111529880.1">
    <property type="nucleotide sequence ID" value="NZ_JBHRSG010000003.1"/>
</dbReference>
<comment type="caution">
    <text evidence="3">The sequence shown here is derived from an EMBL/GenBank/DDBJ whole genome shotgun (WGS) entry which is preliminary data.</text>
</comment>
<proteinExistence type="predicted"/>
<dbReference type="GO" id="GO:0005829">
    <property type="term" value="C:cytosol"/>
    <property type="evidence" value="ECO:0007669"/>
    <property type="project" value="TreeGrafter"/>
</dbReference>
<name>A0A328AME7_9CAUL</name>
<dbReference type="InterPro" id="IPR050625">
    <property type="entry name" value="ParA/MinD_ATPase"/>
</dbReference>
<keyword evidence="4" id="KW-1185">Reference proteome</keyword>
<evidence type="ECO:0000313" key="3">
    <source>
        <dbReference type="EMBL" id="RAK56132.1"/>
    </source>
</evidence>
<dbReference type="InterPro" id="IPR027417">
    <property type="entry name" value="P-loop_NTPase"/>
</dbReference>
<dbReference type="PANTHER" id="PTHR43384">
    <property type="entry name" value="SEPTUM SITE-DETERMINING PROTEIN MIND HOMOLOG, CHLOROPLASTIC-RELATED"/>
    <property type="match status" value="1"/>
</dbReference>
<keyword evidence="1" id="KW-0547">Nucleotide-binding</keyword>
<keyword evidence="2" id="KW-0067">ATP-binding</keyword>